<comment type="caution">
    <text evidence="1">The sequence shown here is derived from an EMBL/GenBank/DDBJ whole genome shotgun (WGS) entry which is preliminary data.</text>
</comment>
<sequence length="388" mass="44737">MTQPFQESIDPNLLLYKLRPEHLPGNDLMSKMILRNPEIIDMIGLRLSLYIARPTEWSDGSQSDVLYAPSIASDGLPPVLVEIQRHIRHKFIDRLVGYSLHVKKEYKVKPVILVFGIGKTCNNITSDFKATEHIFAKQLVCNYWAEKCFIIDSDTIYEDSKELPLQPLLAIGVFLCRQKPSLISMEYKDDEQTEKESAEKPVITALLDVCNQTNKQFQKMKEVVLAMPDGLLKKRVLAYAEDGCFYTDTCKRKYMKRDLPCTSPMPAPLDLPEATLELVHEFETNSNNNNNNTDDILPELDIPKSDMDHAIQFKKSSKPMNWKECYEAGKRDGYFSVYTSSASLKRAYFKKKPLTMTSKQYKQYLLSLYHLLLTFNKLIIDYILTKFI</sequence>
<organism evidence="1 2">
    <name type="scientific">Helicostylum pulchrum</name>
    <dbReference type="NCBI Taxonomy" id="562976"/>
    <lineage>
        <taxon>Eukaryota</taxon>
        <taxon>Fungi</taxon>
        <taxon>Fungi incertae sedis</taxon>
        <taxon>Mucoromycota</taxon>
        <taxon>Mucoromycotina</taxon>
        <taxon>Mucoromycetes</taxon>
        <taxon>Mucorales</taxon>
        <taxon>Mucorineae</taxon>
        <taxon>Mucoraceae</taxon>
        <taxon>Helicostylum</taxon>
    </lineage>
</organism>
<evidence type="ECO:0000313" key="2">
    <source>
        <dbReference type="Proteomes" id="UP001476247"/>
    </source>
</evidence>
<name>A0ABP9XWJ0_9FUNG</name>
<proteinExistence type="predicted"/>
<reference evidence="1 2" key="1">
    <citation type="submission" date="2024-04" db="EMBL/GenBank/DDBJ databases">
        <title>genome sequences of Mucor flavus KT1a and Helicostylum pulchrum KT1b strains isolation_sourced from the surface of a dry-aged beef.</title>
        <authorList>
            <person name="Toyotome T."/>
            <person name="Hosono M."/>
            <person name="Torimaru M."/>
            <person name="Fukuda K."/>
            <person name="Mikami N."/>
        </authorList>
    </citation>
    <scope>NUCLEOTIDE SEQUENCE [LARGE SCALE GENOMIC DNA]</scope>
    <source>
        <strain evidence="1 2">KT1b</strain>
    </source>
</reference>
<dbReference type="EMBL" id="BAABUJ010000012">
    <property type="protein sequence ID" value="GAA5799144.1"/>
    <property type="molecule type" value="Genomic_DNA"/>
</dbReference>
<dbReference type="Proteomes" id="UP001476247">
    <property type="component" value="Unassembled WGS sequence"/>
</dbReference>
<protein>
    <submittedName>
        <fullName evidence="1">Uncharacterized protein</fullName>
    </submittedName>
</protein>
<evidence type="ECO:0000313" key="1">
    <source>
        <dbReference type="EMBL" id="GAA5799144.1"/>
    </source>
</evidence>
<gene>
    <name evidence="1" type="ORF">HPULCUR_004554</name>
</gene>
<keyword evidence="2" id="KW-1185">Reference proteome</keyword>
<accession>A0ABP9XWJ0</accession>